<keyword evidence="7" id="KW-1185">Reference proteome</keyword>
<gene>
    <name evidence="6" type="ORF">C8P69_101779</name>
</gene>
<sequence>MADINVSPARGRSGTGASGSAQGSGQGAAQGGAADGGARDPAYELIELMFFAYRDFVGDPDHVLERYQFGRAHHRVLHFVYRHPEIRVADLLDILKITKQSLARVLKELIEQGFIQQKEGQVDRRQRLLAVTEKGRVLALELARLQTERFARAIAQSGTTRDQAVRFLYAMIDPESREDVTRMITQADRALARSKER</sequence>
<feature type="domain" description="HTH marR-type" evidence="5">
    <location>
        <begin position="42"/>
        <end position="177"/>
    </location>
</feature>
<dbReference type="InterPro" id="IPR023187">
    <property type="entry name" value="Tscrpt_reg_MarR-type_CS"/>
</dbReference>
<feature type="region of interest" description="Disordered" evidence="4">
    <location>
        <begin position="1"/>
        <end position="35"/>
    </location>
</feature>
<dbReference type="EMBL" id="PZZL01000001">
    <property type="protein sequence ID" value="PTM62102.1"/>
    <property type="molecule type" value="Genomic_DNA"/>
</dbReference>
<keyword evidence="1" id="KW-0805">Transcription regulation</keyword>
<evidence type="ECO:0000313" key="6">
    <source>
        <dbReference type="EMBL" id="PTM62102.1"/>
    </source>
</evidence>
<organism evidence="6 7">
    <name type="scientific">Phreatobacter oligotrophus</name>
    <dbReference type="NCBI Taxonomy" id="1122261"/>
    <lineage>
        <taxon>Bacteria</taxon>
        <taxon>Pseudomonadati</taxon>
        <taxon>Pseudomonadota</taxon>
        <taxon>Alphaproteobacteria</taxon>
        <taxon>Hyphomicrobiales</taxon>
        <taxon>Phreatobacteraceae</taxon>
        <taxon>Phreatobacter</taxon>
    </lineage>
</organism>
<evidence type="ECO:0000313" key="7">
    <source>
        <dbReference type="Proteomes" id="UP000241808"/>
    </source>
</evidence>
<dbReference type="GO" id="GO:0003700">
    <property type="term" value="F:DNA-binding transcription factor activity"/>
    <property type="evidence" value="ECO:0007669"/>
    <property type="project" value="InterPro"/>
</dbReference>
<keyword evidence="2" id="KW-0238">DNA-binding</keyword>
<dbReference type="OrthoDB" id="9799368at2"/>
<dbReference type="InterPro" id="IPR036390">
    <property type="entry name" value="WH_DNA-bd_sf"/>
</dbReference>
<feature type="compositionally biased region" description="Gly residues" evidence="4">
    <location>
        <begin position="13"/>
        <end position="35"/>
    </location>
</feature>
<dbReference type="InterPro" id="IPR000835">
    <property type="entry name" value="HTH_MarR-typ"/>
</dbReference>
<dbReference type="InterPro" id="IPR039422">
    <property type="entry name" value="MarR/SlyA-like"/>
</dbReference>
<dbReference type="InterPro" id="IPR036388">
    <property type="entry name" value="WH-like_DNA-bd_sf"/>
</dbReference>
<accession>A0A2T4ZJE8</accession>
<proteinExistence type="predicted"/>
<dbReference type="GO" id="GO:0006950">
    <property type="term" value="P:response to stress"/>
    <property type="evidence" value="ECO:0007669"/>
    <property type="project" value="TreeGrafter"/>
</dbReference>
<dbReference type="AlphaFoldDB" id="A0A2T4ZJE8"/>
<name>A0A2T4ZJE8_9HYPH</name>
<dbReference type="Pfam" id="PF12802">
    <property type="entry name" value="MarR_2"/>
    <property type="match status" value="1"/>
</dbReference>
<evidence type="ECO:0000256" key="4">
    <source>
        <dbReference type="SAM" id="MobiDB-lite"/>
    </source>
</evidence>
<evidence type="ECO:0000256" key="2">
    <source>
        <dbReference type="ARBA" id="ARBA00023125"/>
    </source>
</evidence>
<dbReference type="SUPFAM" id="SSF46785">
    <property type="entry name" value="Winged helix' DNA-binding domain"/>
    <property type="match status" value="1"/>
</dbReference>
<evidence type="ECO:0000256" key="3">
    <source>
        <dbReference type="ARBA" id="ARBA00023163"/>
    </source>
</evidence>
<evidence type="ECO:0000256" key="1">
    <source>
        <dbReference type="ARBA" id="ARBA00023015"/>
    </source>
</evidence>
<dbReference type="GO" id="GO:0003677">
    <property type="term" value="F:DNA binding"/>
    <property type="evidence" value="ECO:0007669"/>
    <property type="project" value="UniProtKB-KW"/>
</dbReference>
<reference evidence="6 7" key="1">
    <citation type="submission" date="2018-04" db="EMBL/GenBank/DDBJ databases">
        <title>Genomic Encyclopedia of Archaeal and Bacterial Type Strains, Phase II (KMG-II): from individual species to whole genera.</title>
        <authorList>
            <person name="Goeker M."/>
        </authorList>
    </citation>
    <scope>NUCLEOTIDE SEQUENCE [LARGE SCALE GENOMIC DNA]</scope>
    <source>
        <strain evidence="6 7">DSM 25521</strain>
    </source>
</reference>
<dbReference type="PANTHER" id="PTHR33164">
    <property type="entry name" value="TRANSCRIPTIONAL REGULATOR, MARR FAMILY"/>
    <property type="match status" value="1"/>
</dbReference>
<evidence type="ECO:0000259" key="5">
    <source>
        <dbReference type="PROSITE" id="PS50995"/>
    </source>
</evidence>
<dbReference type="RefSeq" id="WP_108174519.1">
    <property type="nucleotide sequence ID" value="NZ_PZZL01000001.1"/>
</dbReference>
<protein>
    <submittedName>
        <fullName evidence="6">MarR family transcriptional regulator</fullName>
    </submittedName>
</protein>
<comment type="caution">
    <text evidence="6">The sequence shown here is derived from an EMBL/GenBank/DDBJ whole genome shotgun (WGS) entry which is preliminary data.</text>
</comment>
<dbReference type="Gene3D" id="1.10.10.10">
    <property type="entry name" value="Winged helix-like DNA-binding domain superfamily/Winged helix DNA-binding domain"/>
    <property type="match status" value="1"/>
</dbReference>
<dbReference type="Proteomes" id="UP000241808">
    <property type="component" value="Unassembled WGS sequence"/>
</dbReference>
<dbReference type="PANTHER" id="PTHR33164:SF44">
    <property type="entry name" value="TRANSCRIPTIONAL REGULATORY PROTEIN"/>
    <property type="match status" value="1"/>
</dbReference>
<keyword evidence="3" id="KW-0804">Transcription</keyword>
<dbReference type="PROSITE" id="PS50995">
    <property type="entry name" value="HTH_MARR_2"/>
    <property type="match status" value="1"/>
</dbReference>
<dbReference type="PROSITE" id="PS01117">
    <property type="entry name" value="HTH_MARR_1"/>
    <property type="match status" value="1"/>
</dbReference>
<dbReference type="SMART" id="SM00347">
    <property type="entry name" value="HTH_MARR"/>
    <property type="match status" value="1"/>
</dbReference>
<dbReference type="PRINTS" id="PR00598">
    <property type="entry name" value="HTHMARR"/>
</dbReference>